<evidence type="ECO:0000256" key="1">
    <source>
        <dbReference type="SAM" id="Phobius"/>
    </source>
</evidence>
<proteinExistence type="predicted"/>
<dbReference type="Proteomes" id="UP001220478">
    <property type="component" value="Chromosome"/>
</dbReference>
<evidence type="ECO:0000313" key="2">
    <source>
        <dbReference type="EMBL" id="WEG36182.1"/>
    </source>
</evidence>
<keyword evidence="1" id="KW-0812">Transmembrane</keyword>
<sequence>MDRNKRILGYICFLLIGIFLLYKFLGPKEELTWRNFPCNNYYPKQGILLINGQTYELPIFNNPDTNAQLCPKNLKTVNETLTVHTDTARTDWEIILPDSMFYFWKFSNELVDVKSFEYRKERFSVPVDKVRDGGSPGVLIYKINLAKTKDTVLHFYYYNISQRNKPEAERHANYHLQIELKFKDDKS</sequence>
<protein>
    <recommendedName>
        <fullName evidence="4">Chagasin family peptidase inhibitor I42</fullName>
    </recommendedName>
</protein>
<evidence type="ECO:0008006" key="4">
    <source>
        <dbReference type="Google" id="ProtNLM"/>
    </source>
</evidence>
<dbReference type="RefSeq" id="WP_315572218.1">
    <property type="nucleotide sequence ID" value="NZ_CP118868.1"/>
</dbReference>
<keyword evidence="3" id="KW-1185">Reference proteome</keyword>
<keyword evidence="1" id="KW-0472">Membrane</keyword>
<feature type="transmembrane region" description="Helical" evidence="1">
    <location>
        <begin position="7"/>
        <end position="25"/>
    </location>
</feature>
<reference evidence="2 3" key="1">
    <citation type="submission" date="2023-02" db="EMBL/GenBank/DDBJ databases">
        <title>Novel Oscillospiraceae bacterial genomes.</title>
        <authorList>
            <person name="Srinivasan S."/>
            <person name="Austin M.N."/>
            <person name="Fiedler T.L."/>
            <person name="Strenk S.M."/>
            <person name="Agnew K.J."/>
            <person name="Nagana Gowda G.A."/>
            <person name="Raftery D."/>
            <person name="Beamer M.A."/>
            <person name="Achilles S.L."/>
            <person name="Wiesenfeld H.C."/>
            <person name="Fredricks D.N."/>
            <person name="Hillier S.L."/>
        </authorList>
    </citation>
    <scope>NUCLEOTIDE SEQUENCE [LARGE SCALE GENOMIC DNA]</scope>
    <source>
        <strain evidence="2 3">CHIC02 1186E3-8</strain>
    </source>
</reference>
<dbReference type="EMBL" id="CP118868">
    <property type="protein sequence ID" value="WEG36182.1"/>
    <property type="molecule type" value="Genomic_DNA"/>
</dbReference>
<accession>A0ABY8C9V3</accession>
<organism evidence="2 3">
    <name type="scientific">Amygdalobacter indicium</name>
    <dbReference type="NCBI Taxonomy" id="3029272"/>
    <lineage>
        <taxon>Bacteria</taxon>
        <taxon>Bacillati</taxon>
        <taxon>Bacillota</taxon>
        <taxon>Clostridia</taxon>
        <taxon>Eubacteriales</taxon>
        <taxon>Oscillospiraceae</taxon>
        <taxon>Amygdalobacter</taxon>
    </lineage>
</organism>
<evidence type="ECO:0000313" key="3">
    <source>
        <dbReference type="Proteomes" id="UP001220478"/>
    </source>
</evidence>
<gene>
    <name evidence="2" type="ORF">PYS61_03185</name>
</gene>
<keyword evidence="1" id="KW-1133">Transmembrane helix</keyword>
<name>A0ABY8C9V3_9FIRM</name>